<comment type="catalytic activity">
    <reaction evidence="15">
        <text>L-tyrosyl-[protein] + ATP = O-phospho-L-tyrosyl-[protein] + ADP + H(+)</text>
        <dbReference type="Rhea" id="RHEA:10596"/>
        <dbReference type="Rhea" id="RHEA-COMP:10136"/>
        <dbReference type="Rhea" id="RHEA-COMP:20101"/>
        <dbReference type="ChEBI" id="CHEBI:15378"/>
        <dbReference type="ChEBI" id="CHEBI:30616"/>
        <dbReference type="ChEBI" id="CHEBI:46858"/>
        <dbReference type="ChEBI" id="CHEBI:61978"/>
        <dbReference type="ChEBI" id="CHEBI:456216"/>
        <dbReference type="EC" id="2.7.10.2"/>
    </reaction>
</comment>
<keyword evidence="10" id="KW-0418">Kinase</keyword>
<dbReference type="STRING" id="443254.Marpi_1220"/>
<feature type="transmembrane region" description="Helical" evidence="17">
    <location>
        <begin position="430"/>
        <end position="450"/>
    </location>
</feature>
<sequence>MEPEIYEDELTLEDIIHIFKKRFWWFFATVVVVVALTIAYLFVTTPIYEANVTLKIESGKSNSISDLFSTQLSSSRPEISTEIELIKSRTNIEKVIDDLNLIEYFSNKSEDKKVEITKTSVVRTLNNMISVSPIKDTNIVKISVQSDDPELAKDIANKLAEVYNEFLKTLSKNEYTVKREFIEEQIPKVEKDLKAAEERIRKFKEENQVFLLDEEAKNILSFTLEYDRQINQYSLQLEETKSKIKAFNDLLKKLDEKIISSETISTNPLVSQLKSKLINYRVELAGLVNVYSETDPKVKELKDKIAETEKLLKDEVSKVVSSQVQTVNPAYQDIYLQLIEAQYQAEVLKATITALQKLKDSYNRKFSRLPLLEQQLLELERDIKVKENLYTLLLEKLEETRIAEAGVIGTAKLIDSAIVPDKPIKPNKKLTAAIGLVLGFFLGILVIFIIEYADKSIKDEEEIKRMAKNKIILGRIPTFEQNKEFDNPELIVLNSPTSPISESIKLTAANINYSTSPEPKVIAITSSGPGEGKTVSSANLAISYAQNGLKTLLIDIDMRKPRIEKALGLERFNIGLVNHILKDVPIERITQNYMENLDIIPVGPIPPNPTALLTSKKFREFFNVLRQKYDKIIIDLPPILAAADALIVSKHTDGLILVVRAGKTQKHSLKVTLENITTSGNNILGLIINDINEKSSNYYYYYYYYYQDGEKKKRRKHKK</sequence>
<keyword evidence="6" id="KW-0997">Cell inner membrane</keyword>
<organism evidence="21 22">
    <name type="scientific">Marinitoga piezophila (strain DSM 14283 / JCM 11233 / KA3)</name>
    <dbReference type="NCBI Taxonomy" id="443254"/>
    <lineage>
        <taxon>Bacteria</taxon>
        <taxon>Thermotogati</taxon>
        <taxon>Thermotogota</taxon>
        <taxon>Thermotogae</taxon>
        <taxon>Petrotogales</taxon>
        <taxon>Petrotogaceae</taxon>
        <taxon>Marinitoga</taxon>
    </lineage>
</organism>
<dbReference type="GO" id="GO:0004715">
    <property type="term" value="F:non-membrane spanning protein tyrosine kinase activity"/>
    <property type="evidence" value="ECO:0007669"/>
    <property type="project" value="UniProtKB-EC"/>
</dbReference>
<dbReference type="InterPro" id="IPR025669">
    <property type="entry name" value="AAA_dom"/>
</dbReference>
<keyword evidence="5" id="KW-1003">Cell membrane</keyword>
<keyword evidence="9" id="KW-0547">Nucleotide-binding</keyword>
<evidence type="ECO:0000259" key="19">
    <source>
        <dbReference type="Pfam" id="PF13614"/>
    </source>
</evidence>
<evidence type="ECO:0000256" key="16">
    <source>
        <dbReference type="SAM" id="Coils"/>
    </source>
</evidence>
<dbReference type="Pfam" id="PF02706">
    <property type="entry name" value="Wzz"/>
    <property type="match status" value="1"/>
</dbReference>
<feature type="domain" description="Tyrosine-protein kinase G-rich" evidence="20">
    <location>
        <begin position="372"/>
        <end position="449"/>
    </location>
</feature>
<evidence type="ECO:0000256" key="1">
    <source>
        <dbReference type="ARBA" id="ARBA00004429"/>
    </source>
</evidence>
<dbReference type="KEGG" id="mpz:Marpi_1220"/>
<keyword evidence="13 17" id="KW-0472">Membrane</keyword>
<evidence type="ECO:0000256" key="17">
    <source>
        <dbReference type="SAM" id="Phobius"/>
    </source>
</evidence>
<feature type="transmembrane region" description="Helical" evidence="17">
    <location>
        <begin position="23"/>
        <end position="43"/>
    </location>
</feature>
<dbReference type="InterPro" id="IPR050445">
    <property type="entry name" value="Bact_polysacc_biosynth/exp"/>
</dbReference>
<keyword evidence="14" id="KW-0829">Tyrosine-protein kinase</keyword>
<dbReference type="Proteomes" id="UP000007161">
    <property type="component" value="Chromosome"/>
</dbReference>
<evidence type="ECO:0000256" key="2">
    <source>
        <dbReference type="ARBA" id="ARBA00007316"/>
    </source>
</evidence>
<evidence type="ECO:0000256" key="13">
    <source>
        <dbReference type="ARBA" id="ARBA00023136"/>
    </source>
</evidence>
<dbReference type="InterPro" id="IPR003856">
    <property type="entry name" value="LPS_length_determ_N"/>
</dbReference>
<evidence type="ECO:0000256" key="4">
    <source>
        <dbReference type="ARBA" id="ARBA00011903"/>
    </source>
</evidence>
<evidence type="ECO:0000256" key="5">
    <source>
        <dbReference type="ARBA" id="ARBA00022475"/>
    </source>
</evidence>
<evidence type="ECO:0000256" key="7">
    <source>
        <dbReference type="ARBA" id="ARBA00022679"/>
    </source>
</evidence>
<comment type="subcellular location">
    <subcellularLocation>
        <location evidence="1">Cell inner membrane</location>
        <topology evidence="1">Multi-pass membrane protein</topology>
    </subcellularLocation>
</comment>
<feature type="domain" description="Polysaccharide chain length determinant N-terminal" evidence="18">
    <location>
        <begin position="8"/>
        <end position="99"/>
    </location>
</feature>
<evidence type="ECO:0000256" key="15">
    <source>
        <dbReference type="ARBA" id="ARBA00051245"/>
    </source>
</evidence>
<keyword evidence="7" id="KW-0808">Transferase</keyword>
<evidence type="ECO:0000313" key="21">
    <source>
        <dbReference type="EMBL" id="AEX85625.1"/>
    </source>
</evidence>
<dbReference type="RefSeq" id="WP_014296696.1">
    <property type="nucleotide sequence ID" value="NC_016751.1"/>
</dbReference>
<dbReference type="GO" id="GO:0005524">
    <property type="term" value="F:ATP binding"/>
    <property type="evidence" value="ECO:0007669"/>
    <property type="project" value="UniProtKB-KW"/>
</dbReference>
<dbReference type="AlphaFoldDB" id="H2J8E1"/>
<feature type="coiled-coil region" evidence="16">
    <location>
        <begin position="345"/>
        <end position="389"/>
    </location>
</feature>
<keyword evidence="12 17" id="KW-1133">Transmembrane helix</keyword>
<evidence type="ECO:0000259" key="18">
    <source>
        <dbReference type="Pfam" id="PF02706"/>
    </source>
</evidence>
<dbReference type="HOGENOM" id="CLU_009912_2_1_0"/>
<evidence type="ECO:0000256" key="3">
    <source>
        <dbReference type="ARBA" id="ARBA00008883"/>
    </source>
</evidence>
<dbReference type="Pfam" id="PF13807">
    <property type="entry name" value="GNVR"/>
    <property type="match status" value="1"/>
</dbReference>
<comment type="similarity">
    <text evidence="2">Belongs to the CpsD/CapB family.</text>
</comment>
<reference evidence="22" key="2">
    <citation type="submission" date="2012-01" db="EMBL/GenBank/DDBJ databases">
        <title>Complete sequence of chromosome of Marinitoga piezophila KA3.</title>
        <authorList>
            <person name="Lucas S."/>
            <person name="Han J."/>
            <person name="Lapidus A."/>
            <person name="Cheng J.-F."/>
            <person name="Goodwin L."/>
            <person name="Pitluck S."/>
            <person name="Peters L."/>
            <person name="Mikhailova N."/>
            <person name="Teshima H."/>
            <person name="Detter J.C."/>
            <person name="Han C."/>
            <person name="Tapia R."/>
            <person name="Land M."/>
            <person name="Hauser L."/>
            <person name="Kyrpides N."/>
            <person name="Ivanova N."/>
            <person name="Pagani I."/>
            <person name="Jebbar M."/>
            <person name="Vannier P."/>
            <person name="Oger P."/>
            <person name="Cario A."/>
            <person name="Bartlett D."/>
            <person name="Noll K.M."/>
            <person name="Woyke T."/>
        </authorList>
    </citation>
    <scope>NUCLEOTIDE SEQUENCE [LARGE SCALE GENOMIC DNA]</scope>
    <source>
        <strain evidence="22">DSM 14283 / JCM 11233 / KA3</strain>
    </source>
</reference>
<keyword evidence="22" id="KW-1185">Reference proteome</keyword>
<dbReference type="PANTHER" id="PTHR32309">
    <property type="entry name" value="TYROSINE-PROTEIN KINASE"/>
    <property type="match status" value="1"/>
</dbReference>
<keyword evidence="11" id="KW-0067">ATP-binding</keyword>
<protein>
    <recommendedName>
        <fullName evidence="4">non-specific protein-tyrosine kinase</fullName>
        <ecNumber evidence="4">2.7.10.2</ecNumber>
    </recommendedName>
</protein>
<proteinExistence type="inferred from homology"/>
<feature type="domain" description="AAA" evidence="19">
    <location>
        <begin position="520"/>
        <end position="662"/>
    </location>
</feature>
<gene>
    <name evidence="21" type="ordered locus">Marpi_1220</name>
</gene>
<dbReference type="Pfam" id="PF13614">
    <property type="entry name" value="AAA_31"/>
    <property type="match status" value="1"/>
</dbReference>
<dbReference type="CDD" id="cd05387">
    <property type="entry name" value="BY-kinase"/>
    <property type="match status" value="1"/>
</dbReference>
<dbReference type="OrthoDB" id="9794577at2"/>
<reference evidence="21 22" key="1">
    <citation type="journal article" date="2012" name="J. Bacteriol.">
        <title>Complete Genome Sequence of the Thermophilic, Piezophilic, Heterotrophic Bacterium Marinitoga piezophila KA3.</title>
        <authorList>
            <person name="Lucas S."/>
            <person name="Han J."/>
            <person name="Lapidus A."/>
            <person name="Cheng J.F."/>
            <person name="Goodwin L.A."/>
            <person name="Pitluck S."/>
            <person name="Peters L."/>
            <person name="Mikhailova N."/>
            <person name="Teshima H."/>
            <person name="Detter J.C."/>
            <person name="Han C."/>
            <person name="Tapia R."/>
            <person name="Land M."/>
            <person name="Hauser L."/>
            <person name="Kyrpides N.C."/>
            <person name="Ivanova N."/>
            <person name="Pagani I."/>
            <person name="Vannier P."/>
            <person name="Oger P."/>
            <person name="Bartlett D.H."/>
            <person name="Noll K.M."/>
            <person name="Woyke T."/>
            <person name="Jebbar M."/>
        </authorList>
    </citation>
    <scope>NUCLEOTIDE SEQUENCE [LARGE SCALE GENOMIC DNA]</scope>
    <source>
        <strain evidence="22">DSM 14283 / JCM 11233 / KA3</strain>
    </source>
</reference>
<evidence type="ECO:0000313" key="22">
    <source>
        <dbReference type="Proteomes" id="UP000007161"/>
    </source>
</evidence>
<dbReference type="NCBIfam" id="TIGR01007">
    <property type="entry name" value="eps_fam"/>
    <property type="match status" value="1"/>
</dbReference>
<dbReference type="InterPro" id="IPR005702">
    <property type="entry name" value="Wzc-like_C"/>
</dbReference>
<evidence type="ECO:0000256" key="8">
    <source>
        <dbReference type="ARBA" id="ARBA00022692"/>
    </source>
</evidence>
<keyword evidence="8 17" id="KW-0812">Transmembrane</keyword>
<comment type="similarity">
    <text evidence="3">Belongs to the etk/wzc family.</text>
</comment>
<dbReference type="FunFam" id="3.40.50.300:FF:000527">
    <property type="entry name" value="Tyrosine-protein kinase etk"/>
    <property type="match status" value="1"/>
</dbReference>
<accession>H2J8E1</accession>
<evidence type="ECO:0000256" key="10">
    <source>
        <dbReference type="ARBA" id="ARBA00022777"/>
    </source>
</evidence>
<evidence type="ECO:0000256" key="14">
    <source>
        <dbReference type="ARBA" id="ARBA00023137"/>
    </source>
</evidence>
<evidence type="ECO:0000256" key="12">
    <source>
        <dbReference type="ARBA" id="ARBA00022989"/>
    </source>
</evidence>
<evidence type="ECO:0000256" key="6">
    <source>
        <dbReference type="ARBA" id="ARBA00022519"/>
    </source>
</evidence>
<keyword evidence="16" id="KW-0175">Coiled coil</keyword>
<evidence type="ECO:0000256" key="11">
    <source>
        <dbReference type="ARBA" id="ARBA00022840"/>
    </source>
</evidence>
<feature type="coiled-coil region" evidence="16">
    <location>
        <begin position="179"/>
        <end position="257"/>
    </location>
</feature>
<dbReference type="GO" id="GO:0042802">
    <property type="term" value="F:identical protein binding"/>
    <property type="evidence" value="ECO:0007669"/>
    <property type="project" value="UniProtKB-ARBA"/>
</dbReference>
<dbReference type="EC" id="2.7.10.2" evidence="4"/>
<dbReference type="InterPro" id="IPR027417">
    <property type="entry name" value="P-loop_NTPase"/>
</dbReference>
<evidence type="ECO:0000256" key="9">
    <source>
        <dbReference type="ARBA" id="ARBA00022741"/>
    </source>
</evidence>
<dbReference type="eggNOG" id="COG3206">
    <property type="taxonomic scope" value="Bacteria"/>
</dbReference>
<name>H2J8E1_MARPK</name>
<dbReference type="Gene3D" id="3.40.50.300">
    <property type="entry name" value="P-loop containing nucleotide triphosphate hydrolases"/>
    <property type="match status" value="1"/>
</dbReference>
<dbReference type="InterPro" id="IPR032807">
    <property type="entry name" value="GNVR"/>
</dbReference>
<dbReference type="GO" id="GO:0005886">
    <property type="term" value="C:plasma membrane"/>
    <property type="evidence" value="ECO:0007669"/>
    <property type="project" value="UniProtKB-SubCell"/>
</dbReference>
<dbReference type="eggNOG" id="COG0489">
    <property type="taxonomic scope" value="Bacteria"/>
</dbReference>
<dbReference type="PANTHER" id="PTHR32309:SF13">
    <property type="entry name" value="FERRIC ENTEROBACTIN TRANSPORT PROTEIN FEPE"/>
    <property type="match status" value="1"/>
</dbReference>
<dbReference type="SUPFAM" id="SSF52540">
    <property type="entry name" value="P-loop containing nucleoside triphosphate hydrolases"/>
    <property type="match status" value="1"/>
</dbReference>
<evidence type="ECO:0000259" key="20">
    <source>
        <dbReference type="Pfam" id="PF13807"/>
    </source>
</evidence>
<dbReference type="EMBL" id="CP003257">
    <property type="protein sequence ID" value="AEX85625.1"/>
    <property type="molecule type" value="Genomic_DNA"/>
</dbReference>